<evidence type="ECO:0000313" key="3">
    <source>
        <dbReference type="EMBL" id="MBK1883805.1"/>
    </source>
</evidence>
<accession>A0A934VWZ7</accession>
<organism evidence="3 4">
    <name type="scientific">Luteolibacter pohnpeiensis</name>
    <dbReference type="NCBI Taxonomy" id="454153"/>
    <lineage>
        <taxon>Bacteria</taxon>
        <taxon>Pseudomonadati</taxon>
        <taxon>Verrucomicrobiota</taxon>
        <taxon>Verrucomicrobiia</taxon>
        <taxon>Verrucomicrobiales</taxon>
        <taxon>Verrucomicrobiaceae</taxon>
        <taxon>Luteolibacter</taxon>
    </lineage>
</organism>
<dbReference type="EMBL" id="JAENIJ010000028">
    <property type="protein sequence ID" value="MBK1883805.1"/>
    <property type="molecule type" value="Genomic_DNA"/>
</dbReference>
<evidence type="ECO:0000256" key="1">
    <source>
        <dbReference type="SAM" id="MobiDB-lite"/>
    </source>
</evidence>
<name>A0A934VWZ7_9BACT</name>
<protein>
    <recommendedName>
        <fullName evidence="5">DUF4175 family protein</fullName>
    </recommendedName>
</protein>
<comment type="caution">
    <text evidence="3">The sequence shown here is derived from an EMBL/GenBank/DDBJ whole genome shotgun (WGS) entry which is preliminary data.</text>
</comment>
<feature type="compositionally biased region" description="Polar residues" evidence="1">
    <location>
        <begin position="346"/>
        <end position="368"/>
    </location>
</feature>
<reference evidence="3" key="1">
    <citation type="submission" date="2021-01" db="EMBL/GenBank/DDBJ databases">
        <title>Modified the classification status of verrucomicrobia.</title>
        <authorList>
            <person name="Feng X."/>
        </authorList>
    </citation>
    <scope>NUCLEOTIDE SEQUENCE</scope>
    <source>
        <strain evidence="3">KCTC 22041</strain>
    </source>
</reference>
<dbReference type="AlphaFoldDB" id="A0A934VWZ7"/>
<keyword evidence="2" id="KW-0812">Transmembrane</keyword>
<feature type="region of interest" description="Disordered" evidence="1">
    <location>
        <begin position="343"/>
        <end position="368"/>
    </location>
</feature>
<sequence>MPDPSAPLESTVAIPESLRKQLEEFRRDLWRVKVLEAIIAGLIGLLASFLLVFVLDRFWTTPGWARLVILISGTSLFAIFAPFWLHRWVWRHRRETQLARLIARRYPGLGDRLLGVIELQGQTGNEDSLSPRLRAAAMEAVAAEAGRRKLRDALPPQRYRRWGWIAMVLVIATGAVLVIAPRAGWNAFQRWAMPLSDTDRYTFTVLDHPPKSLAVPFGESFEVILHLAESSERKPAVADARYGLQPMISAKLDHHAYRFSFPGQQEPGTVVFRVGDVKHLLRVEPVQRPSIMSTTVQVTPPAYLQIPTSESDLSSGTISVVEGSRLKFILKSNRALAAATYGPTVASGSQDSGKFQSESGSLSLKGDASTTPEFTIGKVPFEIPFEWTDQLGLSGAEGFKLRVDALQDVAPTAYLQGIDRQKVMLPEETVDFEVLTEDDFGVKACGLEWQGEFTKPAPGSPAKGEMLLAKGAPTNRRLSKTASFSPAAFGISPQKISLRAFVEDYYPERGRVYSEPVTIYVLTREEHAQLLKSQFDRTISGLEDLARKELGNYEENQRLDRQDGSKLQEEENHKRIETQEQAEAENTRRMKELTETMEKLFKDSTRNGEIDKETMKKMAEAMKLMQELSSKDMPDVQQKLQDAGDASNTEEKTKQDMQEAVEQQKKVVEKMQEAVEKGSDASKNLEAGTFVSRLKKAASEQDGIARSLIDRFSEVLGEAKPDLDPADSRSLDLAVQQQLSTASDVRWIREDLENYFARTEKPVFKEIADAMNETQIDMGLEEVRSRLVANYSFRATEGAKKWSDQLTAWAKKLDDEIKKDQGGGGGDGAGGSSEDEDFEFMLRVMKMVQQEQDLRARTRTLEQLKRSLEVEKEPTQP</sequence>
<proteinExistence type="predicted"/>
<feature type="compositionally biased region" description="Gly residues" evidence="1">
    <location>
        <begin position="822"/>
        <end position="831"/>
    </location>
</feature>
<feature type="transmembrane region" description="Helical" evidence="2">
    <location>
        <begin position="34"/>
        <end position="55"/>
    </location>
</feature>
<keyword evidence="2" id="KW-0472">Membrane</keyword>
<keyword evidence="4" id="KW-1185">Reference proteome</keyword>
<evidence type="ECO:0008006" key="5">
    <source>
        <dbReference type="Google" id="ProtNLM"/>
    </source>
</evidence>
<dbReference type="Proteomes" id="UP000603141">
    <property type="component" value="Unassembled WGS sequence"/>
</dbReference>
<feature type="region of interest" description="Disordered" evidence="1">
    <location>
        <begin position="553"/>
        <end position="574"/>
    </location>
</feature>
<feature type="region of interest" description="Disordered" evidence="1">
    <location>
        <begin position="816"/>
        <end position="835"/>
    </location>
</feature>
<keyword evidence="2" id="KW-1133">Transmembrane helix</keyword>
<feature type="transmembrane region" description="Helical" evidence="2">
    <location>
        <begin position="67"/>
        <end position="85"/>
    </location>
</feature>
<feature type="transmembrane region" description="Helical" evidence="2">
    <location>
        <begin position="162"/>
        <end position="180"/>
    </location>
</feature>
<gene>
    <name evidence="3" type="ORF">JIN85_15415</name>
</gene>
<evidence type="ECO:0000256" key="2">
    <source>
        <dbReference type="SAM" id="Phobius"/>
    </source>
</evidence>
<evidence type="ECO:0000313" key="4">
    <source>
        <dbReference type="Proteomes" id="UP000603141"/>
    </source>
</evidence>
<dbReference type="RefSeq" id="WP_200272314.1">
    <property type="nucleotide sequence ID" value="NZ_JAENIJ010000028.1"/>
</dbReference>